<sequence length="192" mass="20859">MATASVRVFDCTPDDVFAVLGDGWLYPAWVVGASRMRAVDPSWPAPGSHLHHSLGTWPILFDDDTQVVEWDPPRRMRLRAKAGPLGRAVVVIDVKPRGEGCVVRIGEEPVAGLARRLPRFVWAPALHLRNEETLRRLRFLSEGRKREQDAGGATARPEVPRPSGGTPDPHAAAEVARATAAERAVVGMDAPG</sequence>
<evidence type="ECO:0000313" key="3">
    <source>
        <dbReference type="Proteomes" id="UP000740605"/>
    </source>
</evidence>
<name>A0ABS5XUF2_9MICO</name>
<proteinExistence type="predicted"/>
<evidence type="ECO:0000313" key="2">
    <source>
        <dbReference type="EMBL" id="MBT8797784.1"/>
    </source>
</evidence>
<organism evidence="2 3">
    <name type="scientific">Microbacterium flavum</name>
    <dbReference type="NCBI Taxonomy" id="415216"/>
    <lineage>
        <taxon>Bacteria</taxon>
        <taxon>Bacillati</taxon>
        <taxon>Actinomycetota</taxon>
        <taxon>Actinomycetes</taxon>
        <taxon>Micrococcales</taxon>
        <taxon>Microbacteriaceae</taxon>
        <taxon>Microbacterium</taxon>
    </lineage>
</organism>
<dbReference type="Gene3D" id="3.30.530.20">
    <property type="match status" value="1"/>
</dbReference>
<accession>A0ABS5XUF2</accession>
<dbReference type="RefSeq" id="WP_215487027.1">
    <property type="nucleotide sequence ID" value="NZ_BAAAPJ010000005.1"/>
</dbReference>
<feature type="region of interest" description="Disordered" evidence="1">
    <location>
        <begin position="143"/>
        <end position="192"/>
    </location>
</feature>
<comment type="caution">
    <text evidence="2">The sequence shown here is derived from an EMBL/GenBank/DDBJ whole genome shotgun (WGS) entry which is preliminary data.</text>
</comment>
<dbReference type="CDD" id="cd07812">
    <property type="entry name" value="SRPBCC"/>
    <property type="match status" value="1"/>
</dbReference>
<keyword evidence="3" id="KW-1185">Reference proteome</keyword>
<feature type="compositionally biased region" description="Low complexity" evidence="1">
    <location>
        <begin position="172"/>
        <end position="186"/>
    </location>
</feature>
<gene>
    <name evidence="2" type="ORF">J0P97_06830</name>
</gene>
<dbReference type="SUPFAM" id="SSF55961">
    <property type="entry name" value="Bet v1-like"/>
    <property type="match status" value="1"/>
</dbReference>
<dbReference type="Proteomes" id="UP000740605">
    <property type="component" value="Unassembled WGS sequence"/>
</dbReference>
<protein>
    <submittedName>
        <fullName evidence="2">SRPBCC family protein</fullName>
    </submittedName>
</protein>
<dbReference type="InterPro" id="IPR019587">
    <property type="entry name" value="Polyketide_cyclase/dehydratase"/>
</dbReference>
<dbReference type="Pfam" id="PF10604">
    <property type="entry name" value="Polyketide_cyc2"/>
    <property type="match status" value="1"/>
</dbReference>
<dbReference type="InterPro" id="IPR023393">
    <property type="entry name" value="START-like_dom_sf"/>
</dbReference>
<dbReference type="EMBL" id="JAFLHG010000005">
    <property type="protein sequence ID" value="MBT8797784.1"/>
    <property type="molecule type" value="Genomic_DNA"/>
</dbReference>
<evidence type="ECO:0000256" key="1">
    <source>
        <dbReference type="SAM" id="MobiDB-lite"/>
    </source>
</evidence>
<reference evidence="2 3" key="1">
    <citation type="submission" date="2021-03" db="EMBL/GenBank/DDBJ databases">
        <title>Microbacterium pauli sp. nov., isolated from microfiltered milk.</title>
        <authorList>
            <person name="Bellassi P."/>
            <person name="Fontana A."/>
            <person name="Callegari M.L."/>
            <person name="Lorenzo M."/>
            <person name="Cappa F."/>
        </authorList>
    </citation>
    <scope>NUCLEOTIDE SEQUENCE [LARGE SCALE GENOMIC DNA]</scope>
    <source>
        <strain evidence="2 3">DSM 18909</strain>
    </source>
</reference>